<dbReference type="RefSeq" id="WP_342696451.1">
    <property type="nucleotide sequence ID" value="NZ_JBCGDO010000016.1"/>
</dbReference>
<evidence type="ECO:0000313" key="1">
    <source>
        <dbReference type="EMBL" id="MEM0543254.1"/>
    </source>
</evidence>
<gene>
    <name evidence="1" type="ORF">WFZ85_11555</name>
</gene>
<name>A0ABU9N6D3_9FLAO</name>
<dbReference type="EMBL" id="JBCGDO010000016">
    <property type="protein sequence ID" value="MEM0543254.1"/>
    <property type="molecule type" value="Genomic_DNA"/>
</dbReference>
<protein>
    <submittedName>
        <fullName evidence="1">Uncharacterized protein</fullName>
    </submittedName>
</protein>
<comment type="caution">
    <text evidence="1">The sequence shown here is derived from an EMBL/GenBank/DDBJ whole genome shotgun (WGS) entry which is preliminary data.</text>
</comment>
<reference evidence="1 2" key="1">
    <citation type="submission" date="2024-03" db="EMBL/GenBank/DDBJ databases">
        <title>Two novel species of the genus Flavobacterium exhibiting potentially degradation of complex polysaccharides.</title>
        <authorList>
            <person name="Lian X."/>
        </authorList>
    </citation>
    <scope>NUCLEOTIDE SEQUENCE [LARGE SCALE GENOMIC DNA]</scope>
    <source>
        <strain evidence="2">j3</strain>
    </source>
</reference>
<organism evidence="1 2">
    <name type="scientific">Flavobacterium aureirubrum</name>
    <dbReference type="NCBI Taxonomy" id="3133147"/>
    <lineage>
        <taxon>Bacteria</taxon>
        <taxon>Pseudomonadati</taxon>
        <taxon>Bacteroidota</taxon>
        <taxon>Flavobacteriia</taxon>
        <taxon>Flavobacteriales</taxon>
        <taxon>Flavobacteriaceae</taxon>
        <taxon>Flavobacterium</taxon>
    </lineage>
</organism>
<keyword evidence="2" id="KW-1185">Reference proteome</keyword>
<sequence>MKTTNTTTPKNVTNVRLFVLLLIASTGVFGQNKVEVVTEVKTEVSISQDATIVISTENTIASTSMDFAVWFTGVKTTKSDVKSNGSFNKKQLINSGVNTNSVLIRSILKKVSCQGNAVA</sequence>
<dbReference type="Proteomes" id="UP001460072">
    <property type="component" value="Unassembled WGS sequence"/>
</dbReference>
<evidence type="ECO:0000313" key="2">
    <source>
        <dbReference type="Proteomes" id="UP001460072"/>
    </source>
</evidence>
<proteinExistence type="predicted"/>
<accession>A0ABU9N6D3</accession>